<name>A0A9N9W0P7_9HYPO</name>
<sequence>MARVVTVSAEVWCGLVTSASRLGGPPRRPRWLVTPSQAKQAERSHMTTVAEDLRQWGEHGARNARLEAMRGRAKRTSSSTQFLAGITRSMPRRRKNLATGHYGQALHGT</sequence>
<reference evidence="3" key="1">
    <citation type="submission" date="2019-06" db="EMBL/GenBank/DDBJ databases">
        <authorList>
            <person name="Broberg M."/>
        </authorList>
    </citation>
    <scope>NUCLEOTIDE SEQUENCE [LARGE SCALE GENOMIC DNA]</scope>
</reference>
<dbReference type="AlphaFoldDB" id="A0A9N9W0P7"/>
<organism evidence="2 3">
    <name type="scientific">Clonostachys solani</name>
    <dbReference type="NCBI Taxonomy" id="160281"/>
    <lineage>
        <taxon>Eukaryota</taxon>
        <taxon>Fungi</taxon>
        <taxon>Dikarya</taxon>
        <taxon>Ascomycota</taxon>
        <taxon>Pezizomycotina</taxon>
        <taxon>Sordariomycetes</taxon>
        <taxon>Hypocreomycetidae</taxon>
        <taxon>Hypocreales</taxon>
        <taxon>Bionectriaceae</taxon>
        <taxon>Clonostachys</taxon>
    </lineage>
</organism>
<comment type="caution">
    <text evidence="2">The sequence shown here is derived from an EMBL/GenBank/DDBJ whole genome shotgun (WGS) entry which is preliminary data.</text>
</comment>
<evidence type="ECO:0000313" key="3">
    <source>
        <dbReference type="Proteomes" id="UP000775872"/>
    </source>
</evidence>
<accession>A0A9N9W0P7</accession>
<gene>
    <name evidence="2" type="ORF">CSOL1703_00004163</name>
</gene>
<dbReference type="EMBL" id="CABFOC020000002">
    <property type="protein sequence ID" value="CAH0041131.1"/>
    <property type="molecule type" value="Genomic_DNA"/>
</dbReference>
<feature type="region of interest" description="Disordered" evidence="1">
    <location>
        <begin position="68"/>
        <end position="109"/>
    </location>
</feature>
<keyword evidence="3" id="KW-1185">Reference proteome</keyword>
<evidence type="ECO:0000313" key="2">
    <source>
        <dbReference type="EMBL" id="CAH0041131.1"/>
    </source>
</evidence>
<reference evidence="2 3" key="2">
    <citation type="submission" date="2021-10" db="EMBL/GenBank/DDBJ databases">
        <authorList>
            <person name="Piombo E."/>
        </authorList>
    </citation>
    <scope>NUCLEOTIDE SEQUENCE [LARGE SCALE GENOMIC DNA]</scope>
</reference>
<protein>
    <submittedName>
        <fullName evidence="2">Uncharacterized protein</fullName>
    </submittedName>
</protein>
<proteinExistence type="predicted"/>
<evidence type="ECO:0000256" key="1">
    <source>
        <dbReference type="SAM" id="MobiDB-lite"/>
    </source>
</evidence>
<dbReference type="Proteomes" id="UP000775872">
    <property type="component" value="Unassembled WGS sequence"/>
</dbReference>